<accession>A0A834LYU6</accession>
<gene>
    <name evidence="2" type="ORF">GWI33_000381</name>
</gene>
<name>A0A834LYU6_RHYFE</name>
<organism evidence="2 3">
    <name type="scientific">Rhynchophorus ferrugineus</name>
    <name type="common">Red palm weevil</name>
    <name type="synonym">Curculio ferrugineus</name>
    <dbReference type="NCBI Taxonomy" id="354439"/>
    <lineage>
        <taxon>Eukaryota</taxon>
        <taxon>Metazoa</taxon>
        <taxon>Ecdysozoa</taxon>
        <taxon>Arthropoda</taxon>
        <taxon>Hexapoda</taxon>
        <taxon>Insecta</taxon>
        <taxon>Pterygota</taxon>
        <taxon>Neoptera</taxon>
        <taxon>Endopterygota</taxon>
        <taxon>Coleoptera</taxon>
        <taxon>Polyphaga</taxon>
        <taxon>Cucujiformia</taxon>
        <taxon>Curculionidae</taxon>
        <taxon>Dryophthorinae</taxon>
        <taxon>Rhynchophorus</taxon>
    </lineage>
</organism>
<feature type="non-terminal residue" evidence="2">
    <location>
        <position position="1"/>
    </location>
</feature>
<dbReference type="Proteomes" id="UP000625711">
    <property type="component" value="Unassembled WGS sequence"/>
</dbReference>
<evidence type="ECO:0000313" key="2">
    <source>
        <dbReference type="EMBL" id="KAF7264283.1"/>
    </source>
</evidence>
<evidence type="ECO:0000313" key="3">
    <source>
        <dbReference type="Proteomes" id="UP000625711"/>
    </source>
</evidence>
<feature type="region of interest" description="Disordered" evidence="1">
    <location>
        <begin position="1"/>
        <end position="28"/>
    </location>
</feature>
<keyword evidence="3" id="KW-1185">Reference proteome</keyword>
<reference evidence="2" key="1">
    <citation type="submission" date="2020-08" db="EMBL/GenBank/DDBJ databases">
        <title>Genome sequencing and assembly of the red palm weevil Rhynchophorus ferrugineus.</title>
        <authorList>
            <person name="Dias G.B."/>
            <person name="Bergman C.M."/>
            <person name="Manee M."/>
        </authorList>
    </citation>
    <scope>NUCLEOTIDE SEQUENCE</scope>
    <source>
        <strain evidence="2">AA-2017</strain>
        <tissue evidence="2">Whole larva</tissue>
    </source>
</reference>
<evidence type="ECO:0000256" key="1">
    <source>
        <dbReference type="SAM" id="MobiDB-lite"/>
    </source>
</evidence>
<proteinExistence type="predicted"/>
<comment type="caution">
    <text evidence="2">The sequence shown here is derived from an EMBL/GenBank/DDBJ whole genome shotgun (WGS) entry which is preliminary data.</text>
</comment>
<protein>
    <submittedName>
        <fullName evidence="2">Uncharacterized protein</fullName>
    </submittedName>
</protein>
<sequence>QLSQPAANDDDDTLPLAAATPSVPPPKSPHSDAFYVFLRYIIRRLFYVCNTDFYEGFVTITLEKYCEARPTPPSYIPLPGPPRTPAENLFIFMWELSLIAGMNRAVFVVPTERLVFSFFFSRFDFMGAVRGAGGTARFNGRRSRAFALNDQFLWCASRRRDGVGRRLTGDALMDGC</sequence>
<dbReference type="EMBL" id="JAACXV010017783">
    <property type="protein sequence ID" value="KAF7264283.1"/>
    <property type="molecule type" value="Genomic_DNA"/>
</dbReference>
<dbReference type="AlphaFoldDB" id="A0A834LYU6"/>